<evidence type="ECO:0000313" key="1">
    <source>
        <dbReference type="EMBL" id="CAI75841.1"/>
    </source>
</evidence>
<keyword evidence="2" id="KW-1185">Reference proteome</keyword>
<proteinExistence type="predicted"/>
<dbReference type="KEGG" id="tan:TA18640"/>
<dbReference type="InParanoid" id="Q4UBG0"/>
<gene>
    <name evidence="1" type="ORF">TA18640</name>
</gene>
<organism evidence="1 2">
    <name type="scientific">Theileria annulata</name>
    <dbReference type="NCBI Taxonomy" id="5874"/>
    <lineage>
        <taxon>Eukaryota</taxon>
        <taxon>Sar</taxon>
        <taxon>Alveolata</taxon>
        <taxon>Apicomplexa</taxon>
        <taxon>Aconoidasida</taxon>
        <taxon>Piroplasmida</taxon>
        <taxon>Theileriidae</taxon>
        <taxon>Theileria</taxon>
    </lineage>
</organism>
<dbReference type="VEuPathDB" id="PiroplasmaDB:TA18640"/>
<dbReference type="GeneID" id="3865256"/>
<evidence type="ECO:0000313" key="2">
    <source>
        <dbReference type="Proteomes" id="UP000001950"/>
    </source>
</evidence>
<dbReference type="EMBL" id="CR940352">
    <property type="protein sequence ID" value="CAI75841.1"/>
    <property type="molecule type" value="Genomic_DNA"/>
</dbReference>
<accession>Q4UBG0</accession>
<sequence>MGTLLIKMKIVSLQKLSSTSLSLMVVAPQLMPASKSPAKVRVSIVLPHIHCLVASLEPSAVSVLVYDSYEFHYKTPLMVCAEIESATLSTTVSSKTLALTLKTDGATIIVEGDAEGVGTSNGQHTLASGGTLRITNITLSGEDTPYSLTSIGSLTATSLKLKTDSVTIKRDTLITLKLTVDSTAQINDGNSSRKLKGPQFPFSLGAYKVTSDVPLNTSTSQSASINTNPDTNSELHSQHAATKCCIWGKQYEWTHNPMV</sequence>
<dbReference type="Proteomes" id="UP000001950">
    <property type="component" value="Chromosome 3"/>
</dbReference>
<dbReference type="AlphaFoldDB" id="Q4UBG0"/>
<protein>
    <submittedName>
        <fullName evidence="1">Uncharacterized protein</fullName>
    </submittedName>
</protein>
<reference evidence="1 2" key="1">
    <citation type="journal article" date="2005" name="Science">
        <title>Genome of the host-cell transforming parasite Theileria annulata compared with T. parva.</title>
        <authorList>
            <person name="Pain A."/>
            <person name="Renauld H."/>
            <person name="Berriman M."/>
            <person name="Murphy L."/>
            <person name="Yeats C.A."/>
            <person name="Weir W."/>
            <person name="Kerhornou A."/>
            <person name="Aslett M."/>
            <person name="Bishop R."/>
            <person name="Bouchier C."/>
            <person name="Cochet M."/>
            <person name="Coulson R.M.R."/>
            <person name="Cronin A."/>
            <person name="de Villiers E.P."/>
            <person name="Fraser A."/>
            <person name="Fosker N."/>
            <person name="Gardner M."/>
            <person name="Goble A."/>
            <person name="Griffiths-Jones S."/>
            <person name="Harris D.E."/>
            <person name="Katzer F."/>
            <person name="Larke N."/>
            <person name="Lord A."/>
            <person name="Maser P."/>
            <person name="McKellar S."/>
            <person name="Mooney P."/>
            <person name="Morton F."/>
            <person name="Nene V."/>
            <person name="O'Neil S."/>
            <person name="Price C."/>
            <person name="Quail M.A."/>
            <person name="Rabbinowitsch E."/>
            <person name="Rawlings N.D."/>
            <person name="Rutter S."/>
            <person name="Saunders D."/>
            <person name="Seeger K."/>
            <person name="Shah T."/>
            <person name="Squares R."/>
            <person name="Squares S."/>
            <person name="Tivey A."/>
            <person name="Walker A.R."/>
            <person name="Woodward J."/>
            <person name="Dobbelaere D.A.E."/>
            <person name="Langsley G."/>
            <person name="Rajandream M.A."/>
            <person name="McKeever D."/>
            <person name="Shiels B."/>
            <person name="Tait A."/>
            <person name="Barrell B.G."/>
            <person name="Hall N."/>
        </authorList>
    </citation>
    <scope>NUCLEOTIDE SEQUENCE [LARGE SCALE GENOMIC DNA]</scope>
    <source>
        <strain evidence="2">Ankara</strain>
    </source>
</reference>
<name>Q4UBG0_THEAN</name>
<dbReference type="RefSeq" id="XP_955317.1">
    <property type="nucleotide sequence ID" value="XM_950224.1"/>
</dbReference>